<evidence type="ECO:0000313" key="3">
    <source>
        <dbReference type="Proteomes" id="UP001596328"/>
    </source>
</evidence>
<proteinExistence type="predicted"/>
<organism evidence="2 3">
    <name type="scientific">Halobium palmae</name>
    <dbReference type="NCBI Taxonomy" id="1776492"/>
    <lineage>
        <taxon>Archaea</taxon>
        <taxon>Methanobacteriati</taxon>
        <taxon>Methanobacteriota</taxon>
        <taxon>Stenosarchaea group</taxon>
        <taxon>Halobacteria</taxon>
        <taxon>Halobacteriales</taxon>
        <taxon>Haloferacaceae</taxon>
        <taxon>Halobium</taxon>
    </lineage>
</organism>
<dbReference type="InterPro" id="IPR047792">
    <property type="entry name" value="Hvo_1808-like"/>
</dbReference>
<dbReference type="AlphaFoldDB" id="A0ABD5S346"/>
<sequence>GGSPAEEGSTAPPARNARSAGTDRADRSARTAQLDDPEEDVIGWEEGYWHNESIDVDQSDGLDDDELDAYVSRAMARVEYVREREFEEDVPVSVISREEYRERASNQSSANDTYTAWNNQVWEALFIVGEESNVQEEIGSTLGSRVAGFYSPTDDEIKIVTEDADSPTVNNATLVHELTHAMQDQYHDLSARKYRGTTQDGSLAADGVVEGEANYVEDRYRERCDAGEWECVPTPTTGGGGGSGSSMNFGIFVTVFQPYSDGPAYVHSLYEDGGWDAVERKMTHPPNATEQTIHVTDEEPTPIRYEHNATGGWEPYPNLGENGSDTVGEASLYAMAYYQDRRHDLPGIDYRDIANAEGEYDTYNYTTQATAGWANDRVFPYHEGSGDEARSGYVWVTEWDTERDAREFESFHESVLAANGAEDLSNGRYAVTDGAFADHFLVHRNGTRVTVVIGPSADAVESIRPG</sequence>
<comment type="caution">
    <text evidence="2">The sequence shown here is derived from an EMBL/GenBank/DDBJ whole genome shotgun (WGS) entry which is preliminary data.</text>
</comment>
<keyword evidence="3" id="KW-1185">Reference proteome</keyword>
<evidence type="ECO:0000256" key="1">
    <source>
        <dbReference type="SAM" id="MobiDB-lite"/>
    </source>
</evidence>
<feature type="region of interest" description="Disordered" evidence="1">
    <location>
        <begin position="1"/>
        <end position="46"/>
    </location>
</feature>
<name>A0ABD5S346_9EURY</name>
<feature type="non-terminal residue" evidence="2">
    <location>
        <position position="466"/>
    </location>
</feature>
<feature type="non-terminal residue" evidence="2">
    <location>
        <position position="1"/>
    </location>
</feature>
<evidence type="ECO:0000313" key="2">
    <source>
        <dbReference type="EMBL" id="MFC6725652.1"/>
    </source>
</evidence>
<dbReference type="EMBL" id="JBHSWU010000635">
    <property type="protein sequence ID" value="MFC6725652.1"/>
    <property type="molecule type" value="Genomic_DNA"/>
</dbReference>
<reference evidence="2 3" key="1">
    <citation type="journal article" date="2019" name="Int. J. Syst. Evol. Microbiol.">
        <title>The Global Catalogue of Microorganisms (GCM) 10K type strain sequencing project: providing services to taxonomists for standard genome sequencing and annotation.</title>
        <authorList>
            <consortium name="The Broad Institute Genomics Platform"/>
            <consortium name="The Broad Institute Genome Sequencing Center for Infectious Disease"/>
            <person name="Wu L."/>
            <person name="Ma J."/>
        </authorList>
    </citation>
    <scope>NUCLEOTIDE SEQUENCE [LARGE SCALE GENOMIC DNA]</scope>
    <source>
        <strain evidence="2 3">NBRC 111368</strain>
    </source>
</reference>
<dbReference type="Proteomes" id="UP001596328">
    <property type="component" value="Unassembled WGS sequence"/>
</dbReference>
<protein>
    <submittedName>
        <fullName evidence="2">Hvo_1808 family surface protein</fullName>
    </submittedName>
</protein>
<accession>A0ABD5S346</accession>
<dbReference type="NCBIfam" id="NF038145">
    <property type="entry name" value="Hvo_1808_fam"/>
    <property type="match status" value="1"/>
</dbReference>
<gene>
    <name evidence="2" type="ORF">ACFQE1_15010</name>
</gene>